<dbReference type="AlphaFoldDB" id="A0A1F6FMB9"/>
<organism evidence="2 3">
    <name type="scientific">Candidatus Kuenenbacteria bacterium RIFCSPHIGHO2_02_FULL_39_13</name>
    <dbReference type="NCBI Taxonomy" id="1798561"/>
    <lineage>
        <taxon>Bacteria</taxon>
        <taxon>Candidatus Kueneniibacteriota</taxon>
    </lineage>
</organism>
<gene>
    <name evidence="2" type="ORF">A3B87_03455</name>
</gene>
<reference evidence="2 3" key="1">
    <citation type="journal article" date="2016" name="Nat. Commun.">
        <title>Thousands of microbial genomes shed light on interconnected biogeochemical processes in an aquifer system.</title>
        <authorList>
            <person name="Anantharaman K."/>
            <person name="Brown C.T."/>
            <person name="Hug L.A."/>
            <person name="Sharon I."/>
            <person name="Castelle C.J."/>
            <person name="Probst A.J."/>
            <person name="Thomas B.C."/>
            <person name="Singh A."/>
            <person name="Wilkins M.J."/>
            <person name="Karaoz U."/>
            <person name="Brodie E.L."/>
            <person name="Williams K.H."/>
            <person name="Hubbard S.S."/>
            <person name="Banfield J.F."/>
        </authorList>
    </citation>
    <scope>NUCLEOTIDE SEQUENCE [LARGE SCALE GENOMIC DNA]</scope>
</reference>
<keyword evidence="1" id="KW-0812">Transmembrane</keyword>
<feature type="transmembrane region" description="Helical" evidence="1">
    <location>
        <begin position="59"/>
        <end position="76"/>
    </location>
</feature>
<name>A0A1F6FMB9_9BACT</name>
<evidence type="ECO:0000313" key="2">
    <source>
        <dbReference type="EMBL" id="OGG87002.1"/>
    </source>
</evidence>
<protein>
    <recommendedName>
        <fullName evidence="4">DUF5673 domain-containing protein</fullName>
    </recommendedName>
</protein>
<sequence>MPDEKEKKERLVSAKLVKPLKWVFSEYAKYERKRGWYFWTILIALIIIIHSLLTANWLFALIIIMFGIILVINHRAEPATMEFEINHEGIKLNGRLHQYNEINKFWIIYNPPEVKSLYFDIKSLLHPRLTVPLEKENPVEVKSFLRQYLAEDLEQEQEPFSDIFGRVFKL</sequence>
<dbReference type="STRING" id="1798561.A3B87_03455"/>
<dbReference type="EMBL" id="MFMW01000024">
    <property type="protein sequence ID" value="OGG87002.1"/>
    <property type="molecule type" value="Genomic_DNA"/>
</dbReference>
<evidence type="ECO:0000256" key="1">
    <source>
        <dbReference type="SAM" id="Phobius"/>
    </source>
</evidence>
<keyword evidence="1" id="KW-1133">Transmembrane helix</keyword>
<proteinExistence type="predicted"/>
<evidence type="ECO:0000313" key="3">
    <source>
        <dbReference type="Proteomes" id="UP000179136"/>
    </source>
</evidence>
<feature type="transmembrane region" description="Helical" evidence="1">
    <location>
        <begin position="36"/>
        <end position="53"/>
    </location>
</feature>
<keyword evidence="1" id="KW-0472">Membrane</keyword>
<accession>A0A1F6FMB9</accession>
<evidence type="ECO:0008006" key="4">
    <source>
        <dbReference type="Google" id="ProtNLM"/>
    </source>
</evidence>
<comment type="caution">
    <text evidence="2">The sequence shown here is derived from an EMBL/GenBank/DDBJ whole genome shotgun (WGS) entry which is preliminary data.</text>
</comment>
<dbReference type="Proteomes" id="UP000179136">
    <property type="component" value="Unassembled WGS sequence"/>
</dbReference>